<dbReference type="AlphaFoldDB" id="A0A378WY16"/>
<evidence type="ECO:0000313" key="1">
    <source>
        <dbReference type="EMBL" id="SUA45304.1"/>
    </source>
</evidence>
<reference evidence="1 2" key="1">
    <citation type="submission" date="2018-06" db="EMBL/GenBank/DDBJ databases">
        <authorList>
            <consortium name="Pathogen Informatics"/>
            <person name="Doyle S."/>
        </authorList>
    </citation>
    <scope>NUCLEOTIDE SEQUENCE [LARGE SCALE GENOMIC DNA]</scope>
    <source>
        <strain evidence="1 2">NCTC13184</strain>
    </source>
</reference>
<name>A0A378WY16_9NOCA</name>
<dbReference type="RefSeq" id="WP_218021832.1">
    <property type="nucleotide sequence ID" value="NZ_JAJFOE010000001.1"/>
</dbReference>
<sequence>MNTHQPIEPGQAVRDDDPLVPIPIPALIALLIRREDDKGAALTEDEVLDVRDNALCMMMPLSDQRALDRSRGYRDIDPDNLWQEWCAYKSGQDPFTLGDDHL</sequence>
<evidence type="ECO:0000313" key="2">
    <source>
        <dbReference type="Proteomes" id="UP000255082"/>
    </source>
</evidence>
<dbReference type="EMBL" id="UGRU01000001">
    <property type="protein sequence ID" value="SUA45304.1"/>
    <property type="molecule type" value="Genomic_DNA"/>
</dbReference>
<protein>
    <submittedName>
        <fullName evidence="1">Uncharacterized protein</fullName>
    </submittedName>
</protein>
<dbReference type="Proteomes" id="UP000255082">
    <property type="component" value="Unassembled WGS sequence"/>
</dbReference>
<organism evidence="1 2">
    <name type="scientific">Nocardia africana</name>
    <dbReference type="NCBI Taxonomy" id="134964"/>
    <lineage>
        <taxon>Bacteria</taxon>
        <taxon>Bacillati</taxon>
        <taxon>Actinomycetota</taxon>
        <taxon>Actinomycetes</taxon>
        <taxon>Mycobacteriales</taxon>
        <taxon>Nocardiaceae</taxon>
        <taxon>Nocardia</taxon>
    </lineage>
</organism>
<proteinExistence type="predicted"/>
<gene>
    <name evidence="1" type="ORF">NCTC13184_03827</name>
</gene>
<accession>A0A378WY16</accession>